<gene>
    <name evidence="1" type="ORF">CRM76_04465</name>
</gene>
<dbReference type="Proteomes" id="UP000219788">
    <property type="component" value="Unassembled WGS sequence"/>
</dbReference>
<accession>A0A2A7TYW5</accession>
<comment type="caution">
    <text evidence="1">The sequence shown here is derived from an EMBL/GenBank/DDBJ whole genome shotgun (WGS) entry which is preliminary data.</text>
</comment>
<dbReference type="AlphaFoldDB" id="A0A2A7TYW5"/>
<name>A0A2A7TYW5_EDWTA</name>
<organism evidence="1 2">
    <name type="scientific">Edwardsiella tarda</name>
    <dbReference type="NCBI Taxonomy" id="636"/>
    <lineage>
        <taxon>Bacteria</taxon>
        <taxon>Pseudomonadati</taxon>
        <taxon>Pseudomonadota</taxon>
        <taxon>Gammaproteobacteria</taxon>
        <taxon>Enterobacterales</taxon>
        <taxon>Hafniaceae</taxon>
        <taxon>Edwardsiella</taxon>
    </lineage>
</organism>
<dbReference type="Pfam" id="PF07395">
    <property type="entry name" value="Mig-14"/>
    <property type="match status" value="1"/>
</dbReference>
<dbReference type="InterPro" id="IPR009977">
    <property type="entry name" value="Mig-14"/>
</dbReference>
<evidence type="ECO:0000313" key="1">
    <source>
        <dbReference type="EMBL" id="PEH71244.1"/>
    </source>
</evidence>
<sequence>MLIKKLLGWQQCDFASYKMVAQRYGYSAESAPDYIEFMINYGAKFNFIAYYHHGEIVAAVCIDNGWLVNDFKNNNKSIVGLPLPVSGIVLPMRRDVFCCAPFKARCLSGDYPYSLNITKKFSKRLEAIAKKIPDFSKKTQQTRRREIKKFQQSGGAFIDISTISADVLLDSYDALLKKRWGQGVTNLAMNQAFFRRFQHCFYGDIATLNGQIIGIQLLLKTESVRGIFVDFINIGYDVTCEHPLGTMLMWRNIERVAELGADVKYSYGFMSGEYKKRWCVPRLLSRVIF</sequence>
<dbReference type="RefSeq" id="WP_098142782.1">
    <property type="nucleotide sequence ID" value="NZ_PDDV01000013.1"/>
</dbReference>
<dbReference type="OrthoDB" id="6447890at2"/>
<proteinExistence type="predicted"/>
<reference evidence="2" key="1">
    <citation type="submission" date="2017-09" db="EMBL/GenBank/DDBJ databases">
        <title>FDA dAtabase for Regulatory Grade micrObial Sequences (FDA-ARGOS): Supporting development and validation of Infectious Disease Dx tests.</title>
        <authorList>
            <person name="Goldberg B."/>
            <person name="Campos J."/>
            <person name="Tallon L."/>
            <person name="Sadzewicz L."/>
            <person name="Ott S."/>
            <person name="Zhao X."/>
            <person name="Nagaraj S."/>
            <person name="Vavikolanu K."/>
            <person name="Aluvathingal J."/>
            <person name="Nadendla S."/>
            <person name="Geyer C."/>
            <person name="Sichtig H."/>
        </authorList>
    </citation>
    <scope>NUCLEOTIDE SEQUENCE [LARGE SCALE GENOMIC DNA]</scope>
    <source>
        <strain evidence="2">FDAARGOS_370</strain>
    </source>
</reference>
<protein>
    <submittedName>
        <fullName evidence="1">Mig-14 family protein</fullName>
    </submittedName>
</protein>
<dbReference type="SUPFAM" id="SSF55729">
    <property type="entry name" value="Acyl-CoA N-acyltransferases (Nat)"/>
    <property type="match status" value="1"/>
</dbReference>
<dbReference type="InterPro" id="IPR016181">
    <property type="entry name" value="Acyl_CoA_acyltransferase"/>
</dbReference>
<evidence type="ECO:0000313" key="2">
    <source>
        <dbReference type="Proteomes" id="UP000219788"/>
    </source>
</evidence>
<dbReference type="EMBL" id="PDDV01000013">
    <property type="protein sequence ID" value="PEH71244.1"/>
    <property type="molecule type" value="Genomic_DNA"/>
</dbReference>